<dbReference type="InterPro" id="IPR052514">
    <property type="entry name" value="SAM-dependent_MTase"/>
</dbReference>
<dbReference type="AlphaFoldDB" id="A0A1Z4V7K6"/>
<dbReference type="EMBL" id="AP018316">
    <property type="protein sequence ID" value="BAZ87550.1"/>
    <property type="molecule type" value="Genomic_DNA"/>
</dbReference>
<dbReference type="KEGG" id="dcm:NIES806_37750"/>
<dbReference type="PANTHER" id="PTHR34203">
    <property type="entry name" value="METHYLTRANSFERASE, FKBM FAMILY PROTEIN"/>
    <property type="match status" value="1"/>
</dbReference>
<dbReference type="SUPFAM" id="SSF53335">
    <property type="entry name" value="S-adenosyl-L-methionine-dependent methyltransferases"/>
    <property type="match status" value="1"/>
</dbReference>
<evidence type="ECO:0000313" key="3">
    <source>
        <dbReference type="Proteomes" id="UP000218702"/>
    </source>
</evidence>
<dbReference type="GO" id="GO:0032259">
    <property type="term" value="P:methylation"/>
    <property type="evidence" value="ECO:0007669"/>
    <property type="project" value="UniProtKB-KW"/>
</dbReference>
<dbReference type="PANTHER" id="PTHR34203:SF13">
    <property type="entry name" value="EXPRESSED PROTEIN"/>
    <property type="match status" value="1"/>
</dbReference>
<dbReference type="Gene3D" id="3.40.50.150">
    <property type="entry name" value="Vaccinia Virus protein VP39"/>
    <property type="match status" value="1"/>
</dbReference>
<dbReference type="GO" id="GO:0008168">
    <property type="term" value="F:methyltransferase activity"/>
    <property type="evidence" value="ECO:0007669"/>
    <property type="project" value="UniProtKB-KW"/>
</dbReference>
<keyword evidence="2" id="KW-0489">Methyltransferase</keyword>
<reference evidence="2 3" key="1">
    <citation type="submission" date="2017-06" db="EMBL/GenBank/DDBJ databases">
        <title>Genome sequencing of cyanobaciteial culture collection at National Institute for Environmental Studies (NIES).</title>
        <authorList>
            <person name="Hirose Y."/>
            <person name="Shimura Y."/>
            <person name="Fujisawa T."/>
            <person name="Nakamura Y."/>
            <person name="Kawachi M."/>
        </authorList>
    </citation>
    <scope>NUCLEOTIDE SEQUENCE [LARGE SCALE GENOMIC DNA]</scope>
    <source>
        <strain evidence="2 3">NIES-806</strain>
    </source>
</reference>
<protein>
    <submittedName>
        <fullName evidence="2">Methyltransferase FkbM family protein</fullName>
    </submittedName>
</protein>
<keyword evidence="3" id="KW-1185">Reference proteome</keyword>
<accession>A0A1Z4V7K6</accession>
<dbReference type="NCBIfam" id="TIGR01444">
    <property type="entry name" value="fkbM_fam"/>
    <property type="match status" value="1"/>
</dbReference>
<keyword evidence="2" id="KW-0808">Transferase</keyword>
<dbReference type="InterPro" id="IPR029063">
    <property type="entry name" value="SAM-dependent_MTases_sf"/>
</dbReference>
<organism evidence="2 3">
    <name type="scientific">Dolichospermum compactum NIES-806</name>
    <dbReference type="NCBI Taxonomy" id="1973481"/>
    <lineage>
        <taxon>Bacteria</taxon>
        <taxon>Bacillati</taxon>
        <taxon>Cyanobacteriota</taxon>
        <taxon>Cyanophyceae</taxon>
        <taxon>Nostocales</taxon>
        <taxon>Aphanizomenonaceae</taxon>
        <taxon>Dolichospermum</taxon>
        <taxon>Dolichospermum compactum</taxon>
    </lineage>
</organism>
<evidence type="ECO:0000259" key="1">
    <source>
        <dbReference type="Pfam" id="PF05050"/>
    </source>
</evidence>
<evidence type="ECO:0000313" key="2">
    <source>
        <dbReference type="EMBL" id="BAZ87550.1"/>
    </source>
</evidence>
<dbReference type="Proteomes" id="UP000218702">
    <property type="component" value="Chromosome"/>
</dbReference>
<proteinExistence type="predicted"/>
<dbReference type="OrthoDB" id="424472at2"/>
<dbReference type="Pfam" id="PF05050">
    <property type="entry name" value="Methyltransf_21"/>
    <property type="match status" value="1"/>
</dbReference>
<gene>
    <name evidence="2" type="ORF">NIES806_37750</name>
</gene>
<name>A0A1Z4V7K6_9CYAN</name>
<dbReference type="RefSeq" id="WP_096669638.1">
    <property type="nucleotide sequence ID" value="NZ_AP018316.1"/>
</dbReference>
<feature type="domain" description="Methyltransferase FkbM" evidence="1">
    <location>
        <begin position="48"/>
        <end position="226"/>
    </location>
</feature>
<sequence length="248" mass="28398">MKKMILPNNLDLFYLSKAETEFIYKEIFIEKEYLKHGITINDKDCIFDVGANIGLFSIFLSTLQKQFNIFAFEPVKPIFEVLKANVNLHSVPNISIYNHGLGTENISAKTFTFYPNMAGNSTSKPWEKVNQRAVMNTALNQDIVDCFFQSQEVKCEIKTLSSVINSLAIKTIHLLKIDVEGEEYEVLNGINQSDWNKIQQIVLEVQDTEGRISKIQTLLENQGFRIIIDPNNMIPSTLKMFNMYAIRA</sequence>
<dbReference type="InterPro" id="IPR006342">
    <property type="entry name" value="FkbM_mtfrase"/>
</dbReference>